<gene>
    <name evidence="3" type="ORF">Vau01_077360</name>
</gene>
<keyword evidence="2" id="KW-1133">Transmembrane helix</keyword>
<dbReference type="Proteomes" id="UP000612585">
    <property type="component" value="Unassembled WGS sequence"/>
</dbReference>
<keyword evidence="2" id="KW-0472">Membrane</keyword>
<organism evidence="3 4">
    <name type="scientific">Virgisporangium aurantiacum</name>
    <dbReference type="NCBI Taxonomy" id="175570"/>
    <lineage>
        <taxon>Bacteria</taxon>
        <taxon>Bacillati</taxon>
        <taxon>Actinomycetota</taxon>
        <taxon>Actinomycetes</taxon>
        <taxon>Micromonosporales</taxon>
        <taxon>Micromonosporaceae</taxon>
        <taxon>Virgisporangium</taxon>
    </lineage>
</organism>
<accession>A0A8J4E2V0</accession>
<feature type="transmembrane region" description="Helical" evidence="2">
    <location>
        <begin position="27"/>
        <end position="51"/>
    </location>
</feature>
<feature type="compositionally biased region" description="Basic residues" evidence="1">
    <location>
        <begin position="118"/>
        <end position="127"/>
    </location>
</feature>
<reference evidence="3" key="1">
    <citation type="submission" date="2021-01" db="EMBL/GenBank/DDBJ databases">
        <title>Whole genome shotgun sequence of Virgisporangium aurantiacum NBRC 16421.</title>
        <authorList>
            <person name="Komaki H."/>
            <person name="Tamura T."/>
        </authorList>
    </citation>
    <scope>NUCLEOTIDE SEQUENCE</scope>
    <source>
        <strain evidence="3">NBRC 16421</strain>
    </source>
</reference>
<evidence type="ECO:0000256" key="2">
    <source>
        <dbReference type="SAM" id="Phobius"/>
    </source>
</evidence>
<proteinExistence type="predicted"/>
<sequence>MGYRVEVGPIIAHAVGRRSGQAVGLPALAALLLASFSIAFSIALFTAVAGLPCGGHPPLGAAMSGPGAMPAQAAAHGSADLDVFSGYLQATPAAESPGVFAVTAGGSGPLAPGAERHQRGRAPPHTG</sequence>
<name>A0A8J4E2V0_9ACTN</name>
<evidence type="ECO:0000256" key="1">
    <source>
        <dbReference type="SAM" id="MobiDB-lite"/>
    </source>
</evidence>
<keyword evidence="2" id="KW-0812">Transmembrane</keyword>
<evidence type="ECO:0000313" key="3">
    <source>
        <dbReference type="EMBL" id="GIJ60220.1"/>
    </source>
</evidence>
<dbReference type="AlphaFoldDB" id="A0A8J4E2V0"/>
<dbReference type="EMBL" id="BOPG01000050">
    <property type="protein sequence ID" value="GIJ60220.1"/>
    <property type="molecule type" value="Genomic_DNA"/>
</dbReference>
<feature type="region of interest" description="Disordered" evidence="1">
    <location>
        <begin position="99"/>
        <end position="127"/>
    </location>
</feature>
<evidence type="ECO:0000313" key="4">
    <source>
        <dbReference type="Proteomes" id="UP000612585"/>
    </source>
</evidence>
<comment type="caution">
    <text evidence="3">The sequence shown here is derived from an EMBL/GenBank/DDBJ whole genome shotgun (WGS) entry which is preliminary data.</text>
</comment>
<dbReference type="RefSeq" id="WP_204004197.1">
    <property type="nucleotide sequence ID" value="NZ_BOPG01000050.1"/>
</dbReference>
<keyword evidence="4" id="KW-1185">Reference proteome</keyword>
<protein>
    <submittedName>
        <fullName evidence="3">Uncharacterized protein</fullName>
    </submittedName>
</protein>